<evidence type="ECO:0000313" key="2">
    <source>
        <dbReference type="EMBL" id="MCV2367145.1"/>
    </source>
</evidence>
<name>A0ABT2YBZ0_9BURK</name>
<organism evidence="2 3">
    <name type="scientific">Roseateles oligotrophus</name>
    <dbReference type="NCBI Taxonomy" id="1769250"/>
    <lineage>
        <taxon>Bacteria</taxon>
        <taxon>Pseudomonadati</taxon>
        <taxon>Pseudomonadota</taxon>
        <taxon>Betaproteobacteria</taxon>
        <taxon>Burkholderiales</taxon>
        <taxon>Sphaerotilaceae</taxon>
        <taxon>Roseateles</taxon>
    </lineage>
</organism>
<dbReference type="Proteomes" id="UP001209701">
    <property type="component" value="Unassembled WGS sequence"/>
</dbReference>
<dbReference type="InterPro" id="IPR012334">
    <property type="entry name" value="Pectin_lyas_fold"/>
</dbReference>
<dbReference type="RefSeq" id="WP_263569781.1">
    <property type="nucleotide sequence ID" value="NZ_JAJIRN010000002.1"/>
</dbReference>
<comment type="caution">
    <text evidence="2">The sequence shown here is derived from an EMBL/GenBank/DDBJ whole genome shotgun (WGS) entry which is preliminary data.</text>
</comment>
<keyword evidence="1" id="KW-1133">Transmembrane helix</keyword>
<keyword evidence="3" id="KW-1185">Reference proteome</keyword>
<dbReference type="Gene3D" id="2.160.20.10">
    <property type="entry name" value="Single-stranded right-handed beta-helix, Pectin lyase-like"/>
    <property type="match status" value="1"/>
</dbReference>
<dbReference type="EMBL" id="JAJIRN010000002">
    <property type="protein sequence ID" value="MCV2367145.1"/>
    <property type="molecule type" value="Genomic_DNA"/>
</dbReference>
<proteinExistence type="predicted"/>
<feature type="transmembrane region" description="Helical" evidence="1">
    <location>
        <begin position="9"/>
        <end position="28"/>
    </location>
</feature>
<keyword evidence="1" id="KW-0472">Membrane</keyword>
<dbReference type="InterPro" id="IPR011050">
    <property type="entry name" value="Pectin_lyase_fold/virulence"/>
</dbReference>
<accession>A0ABT2YBZ0</accession>
<evidence type="ECO:0000256" key="1">
    <source>
        <dbReference type="SAM" id="Phobius"/>
    </source>
</evidence>
<keyword evidence="1" id="KW-0812">Transmembrane</keyword>
<reference evidence="2 3" key="1">
    <citation type="submission" date="2021-11" db="EMBL/GenBank/DDBJ databases">
        <authorList>
            <person name="Liang Q."/>
            <person name="Mou H."/>
            <person name="Liu Z."/>
        </authorList>
    </citation>
    <scope>NUCLEOTIDE SEQUENCE [LARGE SCALE GENOMIC DNA]</scope>
    <source>
        <strain evidence="2 3">CHU3</strain>
    </source>
</reference>
<gene>
    <name evidence="2" type="ORF">LNV07_03420</name>
</gene>
<dbReference type="SUPFAM" id="SSF51126">
    <property type="entry name" value="Pectin lyase-like"/>
    <property type="match status" value="1"/>
</dbReference>
<sequence length="501" mass="54600">MKLSPRKLLLWLVAAVIAVGLLIGYLLLRQFEFEKLRDEYKERTPGELIRYARIRLLGHEYLESIMLPVLAAVEASIERPIPDTKLPSLSKGQQSFSFAPIHFSAKGQAQAESAMPNPDAPLGNASDLRVSSSAELLRAMQNVRAGQTILIAPGRYAINRAMVTKAAGEPEFPITVRASKPGTVRLETRSAVGFRVAHPFWVFENLHLRGLCEEQGNCEHAFHIVGGARGTVLRNNLIEEFNAHIRVNGEDEAWPDDGLIQFNTFTNSRARATQRLVAPIDIVGANRWQVTDNHISNISKSEGNKIAYGMLLRGGGHGGRLERNLIVCTTQSGSNPGIRVGLSFGGSSTDKSFCREQCTAEHQAGVASSNVIAHCNDFGIDINQSTSILAAHNSLINTAGIDVRGPQSSATVYGNLLDGRIRQRDGSRTNVSMNEVLELREYLHNPDGLDLRWRNGVESIPALPLIADDFCGQARGSSSLPGAIRSQQADCFKAAPGRESP</sequence>
<evidence type="ECO:0000313" key="3">
    <source>
        <dbReference type="Proteomes" id="UP001209701"/>
    </source>
</evidence>
<protein>
    <recommendedName>
        <fullName evidence="4">Right handed beta helix domain-containing protein</fullName>
    </recommendedName>
</protein>
<evidence type="ECO:0008006" key="4">
    <source>
        <dbReference type="Google" id="ProtNLM"/>
    </source>
</evidence>